<organism evidence="5 6">
    <name type="scientific">Teichococcus rhizosphaerae</name>
    <dbReference type="NCBI Taxonomy" id="1335062"/>
    <lineage>
        <taxon>Bacteria</taxon>
        <taxon>Pseudomonadati</taxon>
        <taxon>Pseudomonadota</taxon>
        <taxon>Alphaproteobacteria</taxon>
        <taxon>Acetobacterales</taxon>
        <taxon>Roseomonadaceae</taxon>
        <taxon>Roseomonas</taxon>
    </lineage>
</organism>
<gene>
    <name evidence="5" type="ORF">CR162_08805</name>
</gene>
<evidence type="ECO:0000259" key="4">
    <source>
        <dbReference type="PROSITE" id="PS50893"/>
    </source>
</evidence>
<protein>
    <submittedName>
        <fullName evidence="5">ABC transporter ATP-binding protein</fullName>
    </submittedName>
</protein>
<dbReference type="InterPro" id="IPR003439">
    <property type="entry name" value="ABC_transporter-like_ATP-bd"/>
</dbReference>
<dbReference type="GO" id="GO:0005524">
    <property type="term" value="F:ATP binding"/>
    <property type="evidence" value="ECO:0007669"/>
    <property type="project" value="UniProtKB-KW"/>
</dbReference>
<feature type="domain" description="ABC transporter" evidence="4">
    <location>
        <begin position="5"/>
        <end position="246"/>
    </location>
</feature>
<dbReference type="Gene3D" id="3.40.50.300">
    <property type="entry name" value="P-loop containing nucleotide triphosphate hydrolases"/>
    <property type="match status" value="1"/>
</dbReference>
<keyword evidence="1" id="KW-0813">Transport</keyword>
<keyword evidence="6" id="KW-1185">Reference proteome</keyword>
<dbReference type="InterPro" id="IPR032823">
    <property type="entry name" value="BCA_ABC_TP_C"/>
</dbReference>
<reference evidence="5 6" key="1">
    <citation type="submission" date="2017-10" db="EMBL/GenBank/DDBJ databases">
        <authorList>
            <person name="Banno H."/>
            <person name="Chua N.-H."/>
        </authorList>
    </citation>
    <scope>NUCLEOTIDE SEQUENCE [LARGE SCALE GENOMIC DNA]</scope>
    <source>
        <strain evidence="5 6">YW11</strain>
    </source>
</reference>
<dbReference type="PANTHER" id="PTHR45772:SF9">
    <property type="entry name" value="CONSERVED COMPONENT OF ABC TRANSPORTER FOR NATURAL AMINO ACIDS"/>
    <property type="match status" value="1"/>
</dbReference>
<dbReference type="GO" id="GO:0016887">
    <property type="term" value="F:ATP hydrolysis activity"/>
    <property type="evidence" value="ECO:0007669"/>
    <property type="project" value="InterPro"/>
</dbReference>
<dbReference type="Proteomes" id="UP000223527">
    <property type="component" value="Unassembled WGS sequence"/>
</dbReference>
<dbReference type="SMART" id="SM00382">
    <property type="entry name" value="AAA"/>
    <property type="match status" value="1"/>
</dbReference>
<dbReference type="InterPro" id="IPR051120">
    <property type="entry name" value="ABC_AA/LPS_Transport"/>
</dbReference>
<dbReference type="PANTHER" id="PTHR45772">
    <property type="entry name" value="CONSERVED COMPONENT OF ABC TRANSPORTER FOR NATURAL AMINO ACIDS-RELATED"/>
    <property type="match status" value="1"/>
</dbReference>
<keyword evidence="3 5" id="KW-0067">ATP-binding</keyword>
<name>A0A2C6Z9S0_9PROT</name>
<dbReference type="GO" id="GO:0005886">
    <property type="term" value="C:plasma membrane"/>
    <property type="evidence" value="ECO:0007669"/>
    <property type="project" value="TreeGrafter"/>
</dbReference>
<comment type="caution">
    <text evidence="5">The sequence shown here is derived from an EMBL/GenBank/DDBJ whole genome shotgun (WGS) entry which is preliminary data.</text>
</comment>
<proteinExistence type="predicted"/>
<dbReference type="Pfam" id="PF00005">
    <property type="entry name" value="ABC_tran"/>
    <property type="match status" value="1"/>
</dbReference>
<evidence type="ECO:0000256" key="2">
    <source>
        <dbReference type="ARBA" id="ARBA00022741"/>
    </source>
</evidence>
<dbReference type="InterPro" id="IPR027417">
    <property type="entry name" value="P-loop_NTPase"/>
</dbReference>
<evidence type="ECO:0000256" key="3">
    <source>
        <dbReference type="ARBA" id="ARBA00022840"/>
    </source>
</evidence>
<evidence type="ECO:0000313" key="6">
    <source>
        <dbReference type="Proteomes" id="UP000223527"/>
    </source>
</evidence>
<dbReference type="EMBL" id="PDNU01000012">
    <property type="protein sequence ID" value="PHK95261.1"/>
    <property type="molecule type" value="Genomic_DNA"/>
</dbReference>
<accession>A0A2C6Z9S0</accession>
<dbReference type="SUPFAM" id="SSF52540">
    <property type="entry name" value="P-loop containing nucleoside triphosphate hydrolases"/>
    <property type="match status" value="1"/>
</dbReference>
<dbReference type="PROSITE" id="PS50893">
    <property type="entry name" value="ABC_TRANSPORTER_2"/>
    <property type="match status" value="1"/>
</dbReference>
<keyword evidence="2" id="KW-0547">Nucleotide-binding</keyword>
<dbReference type="AlphaFoldDB" id="A0A2C6Z9S0"/>
<dbReference type="OrthoDB" id="9780942at2"/>
<sequence>MSALLEISGIGKSFGAVRVLSGISLAVSEGETLGLIGPNGAGKTTLFNVVTGFLRADAGQVRFAGAPVDRLPPAERAARGLVRTFQKAMVFPALSLRESLAMAARQRAGQGLRWLGARACHQESAARVERLLAESGLARHGGERMADLSYGEQRIADLLMALALEPRLLLLDEPTAGLSQAEAERLLGIVRRHDARTAIVLIAHDIDIVFNHCDRIAVMHLGQLLRTGTPQAVRQDAAVRAAYLGSLAD</sequence>
<dbReference type="RefSeq" id="WP_099095175.1">
    <property type="nucleotide sequence ID" value="NZ_PDNU01000012.1"/>
</dbReference>
<evidence type="ECO:0000313" key="5">
    <source>
        <dbReference type="EMBL" id="PHK95261.1"/>
    </source>
</evidence>
<evidence type="ECO:0000256" key="1">
    <source>
        <dbReference type="ARBA" id="ARBA00022448"/>
    </source>
</evidence>
<dbReference type="Pfam" id="PF12399">
    <property type="entry name" value="BCA_ABC_TP_C"/>
    <property type="match status" value="1"/>
</dbReference>
<dbReference type="InterPro" id="IPR003593">
    <property type="entry name" value="AAA+_ATPase"/>
</dbReference>